<dbReference type="RefSeq" id="WP_184335591.1">
    <property type="nucleotide sequence ID" value="NZ_JACHHZ010000007.1"/>
</dbReference>
<dbReference type="EMBL" id="JACHHZ010000007">
    <property type="protein sequence ID" value="MBB6096192.1"/>
    <property type="molecule type" value="Genomic_DNA"/>
</dbReference>
<evidence type="ECO:0000313" key="2">
    <source>
        <dbReference type="EMBL" id="MBB6096192.1"/>
    </source>
</evidence>
<dbReference type="SUPFAM" id="SSF52540">
    <property type="entry name" value="P-loop containing nucleoside triphosphate hydrolases"/>
    <property type="match status" value="1"/>
</dbReference>
<dbReference type="GO" id="GO:0005524">
    <property type="term" value="F:ATP binding"/>
    <property type="evidence" value="ECO:0007669"/>
    <property type="project" value="InterPro"/>
</dbReference>
<organism evidence="2 3">
    <name type="scientific">Povalibacter uvarum</name>
    <dbReference type="NCBI Taxonomy" id="732238"/>
    <lineage>
        <taxon>Bacteria</taxon>
        <taxon>Pseudomonadati</taxon>
        <taxon>Pseudomonadota</taxon>
        <taxon>Gammaproteobacteria</taxon>
        <taxon>Steroidobacterales</taxon>
        <taxon>Steroidobacteraceae</taxon>
        <taxon>Povalibacter</taxon>
    </lineage>
</organism>
<comment type="caution">
    <text evidence="2">The sequence shown here is derived from an EMBL/GenBank/DDBJ whole genome shotgun (WGS) entry which is preliminary data.</text>
</comment>
<dbReference type="AlphaFoldDB" id="A0A841HW65"/>
<dbReference type="Proteomes" id="UP000588068">
    <property type="component" value="Unassembled WGS sequence"/>
</dbReference>
<dbReference type="InterPro" id="IPR003959">
    <property type="entry name" value="ATPase_AAA_core"/>
</dbReference>
<sequence>MKRLVRKRPGWRNTVGGRGVMNEGGAMNETTATASISDPAGLWRYIDPKSRTWKGPVTLQELDSMHKALEIHGSTTVVAEYVVQQRGEESPLITYENILRYPFVFEPTIDDFFVQRRDASVTVLCGPNNCGKSLILKQMYLRADQRAFLLAVGRFSHVDTLNTRPSEPELYRGMYYNHMQQSFQKGQNQDDSQVKLEQIVGGLPDAELDKLLELCSDLIGEKFTIKHVDEGRRLSPFYVDMNGQNMRVASTGTRVLMTVLGVAVDSRISALYIDEPELGLSPKVQKTVATLLYSPESRAKHFPHLKQVVVATHSHLFLDRRAFSSNFNVQKADDVLTVKQVTSVSEFHALQFRLLGNDLESLFLPSAIVFVEGDADIIFLSRVISRRFPDRTITVTPTGGEGNVSGRIHTLKEAFGSLEKSPYQSRLFVVFDSRFSTKRQKLVNMGVASDNVIVWSRNGIEYFYPPEMVASQFNCAVEEVEEISYEKDPITFNGVSLGKKQLAQAVSDRLTKDTAYNKELEGFLARLGDASA</sequence>
<accession>A0A841HW65</accession>
<evidence type="ECO:0000313" key="3">
    <source>
        <dbReference type="Proteomes" id="UP000588068"/>
    </source>
</evidence>
<dbReference type="InterPro" id="IPR051396">
    <property type="entry name" value="Bact_Antivir_Def_Nuclease"/>
</dbReference>
<gene>
    <name evidence="2" type="ORF">HNQ60_005114</name>
</gene>
<feature type="domain" description="ATPase AAA-type core" evidence="1">
    <location>
        <begin position="244"/>
        <end position="319"/>
    </location>
</feature>
<dbReference type="GO" id="GO:0016887">
    <property type="term" value="F:ATP hydrolysis activity"/>
    <property type="evidence" value="ECO:0007669"/>
    <property type="project" value="InterPro"/>
</dbReference>
<keyword evidence="3" id="KW-1185">Reference proteome</keyword>
<dbReference type="PANTHER" id="PTHR43581">
    <property type="entry name" value="ATP/GTP PHOSPHATASE"/>
    <property type="match status" value="1"/>
</dbReference>
<dbReference type="PANTHER" id="PTHR43581:SF2">
    <property type="entry name" value="EXCINUCLEASE ATPASE SUBUNIT"/>
    <property type="match status" value="1"/>
</dbReference>
<dbReference type="Gene3D" id="3.40.50.300">
    <property type="entry name" value="P-loop containing nucleotide triphosphate hydrolases"/>
    <property type="match status" value="1"/>
</dbReference>
<dbReference type="InterPro" id="IPR027417">
    <property type="entry name" value="P-loop_NTPase"/>
</dbReference>
<reference evidence="2 3" key="1">
    <citation type="submission" date="2020-08" db="EMBL/GenBank/DDBJ databases">
        <title>Genomic Encyclopedia of Type Strains, Phase IV (KMG-IV): sequencing the most valuable type-strain genomes for metagenomic binning, comparative biology and taxonomic classification.</title>
        <authorList>
            <person name="Goeker M."/>
        </authorList>
    </citation>
    <scope>NUCLEOTIDE SEQUENCE [LARGE SCALE GENOMIC DNA]</scope>
    <source>
        <strain evidence="2 3">DSM 26723</strain>
    </source>
</reference>
<protein>
    <recommendedName>
        <fullName evidence="1">ATPase AAA-type core domain-containing protein</fullName>
    </recommendedName>
</protein>
<dbReference type="Pfam" id="PF13304">
    <property type="entry name" value="AAA_21"/>
    <property type="match status" value="1"/>
</dbReference>
<evidence type="ECO:0000259" key="1">
    <source>
        <dbReference type="Pfam" id="PF13304"/>
    </source>
</evidence>
<proteinExistence type="predicted"/>
<name>A0A841HW65_9GAMM</name>